<evidence type="ECO:0000256" key="1">
    <source>
        <dbReference type="SAM" id="Coils"/>
    </source>
</evidence>
<evidence type="ECO:0000313" key="4">
    <source>
        <dbReference type="EMBL" id="KAH6598523.1"/>
    </source>
</evidence>
<feature type="region of interest" description="Disordered" evidence="2">
    <location>
        <begin position="22"/>
        <end position="157"/>
    </location>
</feature>
<protein>
    <recommendedName>
        <fullName evidence="6">TATA element modulatory factor 1 TATA binding domain-containing protein</fullName>
    </recommendedName>
</protein>
<dbReference type="Proteomes" id="UP001648503">
    <property type="component" value="Unassembled WGS sequence"/>
</dbReference>
<comment type="caution">
    <text evidence="4">The sequence shown here is derived from an EMBL/GenBank/DDBJ whole genome shotgun (WGS) entry which is preliminary data.</text>
</comment>
<dbReference type="EMBL" id="JAFCIX010000102">
    <property type="protein sequence ID" value="KAH6598523.1"/>
    <property type="molecule type" value="Genomic_DNA"/>
</dbReference>
<feature type="coiled-coil region" evidence="1">
    <location>
        <begin position="226"/>
        <end position="263"/>
    </location>
</feature>
<proteinExistence type="predicted"/>
<keyword evidence="5" id="KW-1185">Reference proteome</keyword>
<evidence type="ECO:0008006" key="6">
    <source>
        <dbReference type="Google" id="ProtNLM"/>
    </source>
</evidence>
<sequence length="271" mass="30078">MKLISLVALSFLTITVSAYPRLGAPPQGAGVPSAQQPQGDVAQSAEQSQGADAPDPWQARNDRAHDPWQGLIGVIPDAWQLPSTRAQDPWQAQGADAPDPWQARNDRAHDPWQAQNDRAHDPWQGRIGVIPNAWQPQGADSPDPRQPQNTGARDAEQVRANNDRGLQEYHGELLQNTLNELDKEYQEKQDAAGGMQAVIDVLEYEMSELGAKLGELQDGLEYDRVFEQYKAKSEAVTQEYKTLKDLEGDMENLKRSYDSKVDEILSSNEAQ</sequence>
<keyword evidence="1" id="KW-0175">Coiled coil</keyword>
<keyword evidence="3" id="KW-0732">Signal</keyword>
<reference evidence="4 5" key="1">
    <citation type="submission" date="2021-02" db="EMBL/GenBank/DDBJ databases">
        <title>Variation within the Batrachochytrium salamandrivorans European outbreak.</title>
        <authorList>
            <person name="Kelly M."/>
            <person name="Pasmans F."/>
            <person name="Shea T.P."/>
            <person name="Munoz J.F."/>
            <person name="Carranza S."/>
            <person name="Cuomo C.A."/>
            <person name="Martel A."/>
        </authorList>
    </citation>
    <scope>NUCLEOTIDE SEQUENCE [LARGE SCALE GENOMIC DNA]</scope>
    <source>
        <strain evidence="4 5">AMFP18/2</strain>
    </source>
</reference>
<name>A0ABQ8FKV5_9FUNG</name>
<gene>
    <name evidence="4" type="ORF">BASA50_003562</name>
</gene>
<feature type="signal peptide" evidence="3">
    <location>
        <begin position="1"/>
        <end position="18"/>
    </location>
</feature>
<organism evidence="4 5">
    <name type="scientific">Batrachochytrium salamandrivorans</name>
    <dbReference type="NCBI Taxonomy" id="1357716"/>
    <lineage>
        <taxon>Eukaryota</taxon>
        <taxon>Fungi</taxon>
        <taxon>Fungi incertae sedis</taxon>
        <taxon>Chytridiomycota</taxon>
        <taxon>Chytridiomycota incertae sedis</taxon>
        <taxon>Chytridiomycetes</taxon>
        <taxon>Rhizophydiales</taxon>
        <taxon>Rhizophydiales incertae sedis</taxon>
        <taxon>Batrachochytrium</taxon>
    </lineage>
</organism>
<evidence type="ECO:0000256" key="3">
    <source>
        <dbReference type="SAM" id="SignalP"/>
    </source>
</evidence>
<evidence type="ECO:0000313" key="5">
    <source>
        <dbReference type="Proteomes" id="UP001648503"/>
    </source>
</evidence>
<feature type="chain" id="PRO_5046303461" description="TATA element modulatory factor 1 TATA binding domain-containing protein" evidence="3">
    <location>
        <begin position="19"/>
        <end position="271"/>
    </location>
</feature>
<evidence type="ECO:0000256" key="2">
    <source>
        <dbReference type="SAM" id="MobiDB-lite"/>
    </source>
</evidence>
<accession>A0ABQ8FKV5</accession>